<dbReference type="EMBL" id="KB446555">
    <property type="protein sequence ID" value="EME88964.1"/>
    <property type="molecule type" value="Genomic_DNA"/>
</dbReference>
<dbReference type="KEGG" id="pfj:MYCFIDRAFT_100268"/>
<dbReference type="Gene3D" id="2.30.26.10">
    <property type="entry name" value="Dihydroorotate Dehydrogenase A, chain A, domain 2"/>
    <property type="match status" value="1"/>
</dbReference>
<feature type="non-terminal residue" evidence="8">
    <location>
        <position position="187"/>
    </location>
</feature>
<dbReference type="RefSeq" id="XP_007921790.1">
    <property type="nucleotide sequence ID" value="XM_007923599.1"/>
</dbReference>
<dbReference type="InterPro" id="IPR050074">
    <property type="entry name" value="DHO_dehydrogenase"/>
</dbReference>
<protein>
    <recommendedName>
        <fullName evidence="7">Dihydroorotate dehydrogenase catalytic domain-containing protein</fullName>
    </recommendedName>
</protein>
<accession>N1Q829</accession>
<dbReference type="Pfam" id="PF01180">
    <property type="entry name" value="DHO_dh"/>
    <property type="match status" value="1"/>
</dbReference>
<evidence type="ECO:0000313" key="9">
    <source>
        <dbReference type="Proteomes" id="UP000016932"/>
    </source>
</evidence>
<dbReference type="Gene3D" id="3.20.20.70">
    <property type="entry name" value="Aldolase class I"/>
    <property type="match status" value="1"/>
</dbReference>
<dbReference type="Proteomes" id="UP000016932">
    <property type="component" value="Unassembled WGS sequence"/>
</dbReference>
<dbReference type="PANTHER" id="PTHR48109:SF1">
    <property type="entry name" value="DIHYDROOROTATE DEHYDROGENASE (FUMARATE)"/>
    <property type="match status" value="1"/>
</dbReference>
<organism evidence="8 9">
    <name type="scientific">Pseudocercospora fijiensis (strain CIRAD86)</name>
    <name type="common">Black leaf streak disease fungus</name>
    <name type="synonym">Mycosphaerella fijiensis</name>
    <dbReference type="NCBI Taxonomy" id="383855"/>
    <lineage>
        <taxon>Eukaryota</taxon>
        <taxon>Fungi</taxon>
        <taxon>Dikarya</taxon>
        <taxon>Ascomycota</taxon>
        <taxon>Pezizomycotina</taxon>
        <taxon>Dothideomycetes</taxon>
        <taxon>Dothideomycetidae</taxon>
        <taxon>Mycosphaerellales</taxon>
        <taxon>Mycosphaerellaceae</taxon>
        <taxon>Pseudocercospora</taxon>
    </lineage>
</organism>
<feature type="domain" description="Dihydroorotate dehydrogenase catalytic" evidence="7">
    <location>
        <begin position="10"/>
        <end position="187"/>
    </location>
</feature>
<dbReference type="GO" id="GO:0006207">
    <property type="term" value="P:'de novo' pyrimidine nucleobase biosynthetic process"/>
    <property type="evidence" value="ECO:0007669"/>
    <property type="project" value="TreeGrafter"/>
</dbReference>
<dbReference type="InterPro" id="IPR013785">
    <property type="entry name" value="Aldolase_TIM"/>
</dbReference>
<evidence type="ECO:0000256" key="2">
    <source>
        <dbReference type="ARBA" id="ARBA00004725"/>
    </source>
</evidence>
<keyword evidence="4" id="KW-0288">FMN</keyword>
<keyword evidence="6" id="KW-0560">Oxidoreductase</keyword>
<dbReference type="eggNOG" id="KOG1436">
    <property type="taxonomic scope" value="Eukaryota"/>
</dbReference>
<evidence type="ECO:0000313" key="8">
    <source>
        <dbReference type="EMBL" id="EME88964.1"/>
    </source>
</evidence>
<dbReference type="GO" id="GO:0005737">
    <property type="term" value="C:cytoplasm"/>
    <property type="evidence" value="ECO:0007669"/>
    <property type="project" value="InterPro"/>
</dbReference>
<name>N1Q829_PSEFD</name>
<keyword evidence="9" id="KW-1185">Reference proteome</keyword>
<keyword evidence="3" id="KW-0285">Flavoprotein</keyword>
<dbReference type="GO" id="GO:0004152">
    <property type="term" value="F:dihydroorotate dehydrogenase activity"/>
    <property type="evidence" value="ECO:0007669"/>
    <property type="project" value="TreeGrafter"/>
</dbReference>
<evidence type="ECO:0000256" key="6">
    <source>
        <dbReference type="ARBA" id="ARBA00023002"/>
    </source>
</evidence>
<comment type="cofactor">
    <cofactor evidence="1">
        <name>FMN</name>
        <dbReference type="ChEBI" id="CHEBI:58210"/>
    </cofactor>
</comment>
<reference evidence="8 9" key="1">
    <citation type="journal article" date="2012" name="PLoS Pathog.">
        <title>Diverse lifestyles and strategies of plant pathogenesis encoded in the genomes of eighteen Dothideomycetes fungi.</title>
        <authorList>
            <person name="Ohm R.A."/>
            <person name="Feau N."/>
            <person name="Henrissat B."/>
            <person name="Schoch C.L."/>
            <person name="Horwitz B.A."/>
            <person name="Barry K.W."/>
            <person name="Condon B.J."/>
            <person name="Copeland A.C."/>
            <person name="Dhillon B."/>
            <person name="Glaser F."/>
            <person name="Hesse C.N."/>
            <person name="Kosti I."/>
            <person name="LaButti K."/>
            <person name="Lindquist E.A."/>
            <person name="Lucas S."/>
            <person name="Salamov A.A."/>
            <person name="Bradshaw R.E."/>
            <person name="Ciuffetti L."/>
            <person name="Hamelin R.C."/>
            <person name="Kema G.H.J."/>
            <person name="Lawrence C."/>
            <person name="Scott J.A."/>
            <person name="Spatafora J.W."/>
            <person name="Turgeon B.G."/>
            <person name="de Wit P.J.G.M."/>
            <person name="Zhong S."/>
            <person name="Goodwin S.B."/>
            <person name="Grigoriev I.V."/>
        </authorList>
    </citation>
    <scope>NUCLEOTIDE SEQUENCE [LARGE SCALE GENOMIC DNA]</scope>
    <source>
        <strain evidence="8 9">CIRAD86</strain>
    </source>
</reference>
<dbReference type="InterPro" id="IPR023359">
    <property type="entry name" value="Dihydro_DH_chainA_dom2"/>
</dbReference>
<comment type="pathway">
    <text evidence="2">Pyrimidine metabolism; UMP biosynthesis via de novo pathway.</text>
</comment>
<sequence>EDLQTIFDSDINLSCPNIPGKPPPAYSSSILEYLTALAQERSTTNQPQVAIGIKTPPYTYHDQFQVLIDALLAASNPTCHVDFITATNTLGSSLVLRNDFCTPVLESASGLGTGGMAGAPIHSLALGNVKTIRAMLDKHEELQGIDIIGIGGVSDGAGFQRMRAVGAEVVGVGTALGREGVAVFAQI</sequence>
<dbReference type="InterPro" id="IPR005720">
    <property type="entry name" value="Dihydroorotate_DH_cat"/>
</dbReference>
<dbReference type="SUPFAM" id="SSF51395">
    <property type="entry name" value="FMN-linked oxidoreductases"/>
    <property type="match status" value="1"/>
</dbReference>
<evidence type="ECO:0000256" key="1">
    <source>
        <dbReference type="ARBA" id="ARBA00001917"/>
    </source>
</evidence>
<evidence type="ECO:0000256" key="3">
    <source>
        <dbReference type="ARBA" id="ARBA00022630"/>
    </source>
</evidence>
<keyword evidence="5" id="KW-0665">Pyrimidine biosynthesis</keyword>
<dbReference type="GO" id="GO:0006221">
    <property type="term" value="P:pyrimidine nucleotide biosynthetic process"/>
    <property type="evidence" value="ECO:0007669"/>
    <property type="project" value="UniProtKB-KW"/>
</dbReference>
<dbReference type="AlphaFoldDB" id="N1Q829"/>
<dbReference type="VEuPathDB" id="FungiDB:MYCFIDRAFT_100268"/>
<dbReference type="OrthoDB" id="14784at2759"/>
<dbReference type="HOGENOM" id="CLU_124778_0_0_1"/>
<proteinExistence type="predicted"/>
<evidence type="ECO:0000256" key="5">
    <source>
        <dbReference type="ARBA" id="ARBA00022975"/>
    </source>
</evidence>
<feature type="non-terminal residue" evidence="8">
    <location>
        <position position="1"/>
    </location>
</feature>
<gene>
    <name evidence="8" type="ORF">MYCFIDRAFT_100268</name>
</gene>
<evidence type="ECO:0000256" key="4">
    <source>
        <dbReference type="ARBA" id="ARBA00022643"/>
    </source>
</evidence>
<evidence type="ECO:0000259" key="7">
    <source>
        <dbReference type="Pfam" id="PF01180"/>
    </source>
</evidence>
<dbReference type="STRING" id="383855.N1Q829"/>
<dbReference type="GeneID" id="19329972"/>
<dbReference type="PANTHER" id="PTHR48109">
    <property type="entry name" value="DIHYDROOROTATE DEHYDROGENASE (QUINONE), MITOCHONDRIAL-RELATED"/>
    <property type="match status" value="1"/>
</dbReference>